<sequence>MGRNALTGSVVLLQYVLNVVDDEFPRCRLEIALANFDVLQRHILADERQRNWPVSKIAHQACKRLIDLAVRPVVADAIGVAVSARQAPRVAVAVIVVFANIPGDRA</sequence>
<dbReference type="Proteomes" id="UP000274346">
    <property type="component" value="Chromosome"/>
</dbReference>
<accession>A0A3P8JCK1</accession>
<gene>
    <name evidence="1" type="ORF">NCTC13098_00751</name>
</gene>
<reference evidence="1 2" key="1">
    <citation type="submission" date="2018-12" db="EMBL/GenBank/DDBJ databases">
        <authorList>
            <consortium name="Pathogen Informatics"/>
        </authorList>
    </citation>
    <scope>NUCLEOTIDE SEQUENCE [LARGE SCALE GENOMIC DNA]</scope>
    <source>
        <strain evidence="1 2">NCTC13098</strain>
    </source>
</reference>
<dbReference type="AlphaFoldDB" id="A0A3P8JCK1"/>
<dbReference type="KEGG" id="rtg:NCTC13098_00751"/>
<organism evidence="1 2">
    <name type="scientific">Raoultella terrigena</name>
    <name type="common">Klebsiella terrigena</name>
    <dbReference type="NCBI Taxonomy" id="577"/>
    <lineage>
        <taxon>Bacteria</taxon>
        <taxon>Pseudomonadati</taxon>
        <taxon>Pseudomonadota</taxon>
        <taxon>Gammaproteobacteria</taxon>
        <taxon>Enterobacterales</taxon>
        <taxon>Enterobacteriaceae</taxon>
        <taxon>Klebsiella/Raoultella group</taxon>
        <taxon>Raoultella</taxon>
    </lineage>
</organism>
<protein>
    <submittedName>
        <fullName evidence="1">Uncharacterized protein</fullName>
    </submittedName>
</protein>
<dbReference type="EMBL" id="LR131271">
    <property type="protein sequence ID" value="VDR24458.1"/>
    <property type="molecule type" value="Genomic_DNA"/>
</dbReference>
<proteinExistence type="predicted"/>
<name>A0A3P8JCK1_RAOTE</name>
<evidence type="ECO:0000313" key="1">
    <source>
        <dbReference type="EMBL" id="VDR24458.1"/>
    </source>
</evidence>
<evidence type="ECO:0000313" key="2">
    <source>
        <dbReference type="Proteomes" id="UP000274346"/>
    </source>
</evidence>